<evidence type="ECO:0000256" key="5">
    <source>
        <dbReference type="ARBA" id="ARBA00022840"/>
    </source>
</evidence>
<dbReference type="AlphaFoldDB" id="A0A382KMM4"/>
<accession>A0A382KMM4</accession>
<dbReference type="SUPFAM" id="SSF82829">
    <property type="entry name" value="MesJ substrate recognition domain-like"/>
    <property type="match status" value="1"/>
</dbReference>
<name>A0A382KMM4_9ZZZZ</name>
<dbReference type="InterPro" id="IPR014729">
    <property type="entry name" value="Rossmann-like_a/b/a_fold"/>
</dbReference>
<keyword evidence="4" id="KW-0547">Nucleotide-binding</keyword>
<evidence type="ECO:0000256" key="4">
    <source>
        <dbReference type="ARBA" id="ARBA00022741"/>
    </source>
</evidence>
<evidence type="ECO:0000256" key="1">
    <source>
        <dbReference type="ARBA" id="ARBA00013267"/>
    </source>
</evidence>
<dbReference type="EMBL" id="UINC01080728">
    <property type="protein sequence ID" value="SVC23941.1"/>
    <property type="molecule type" value="Genomic_DNA"/>
</dbReference>
<dbReference type="InterPro" id="IPR012094">
    <property type="entry name" value="tRNA_Ile_lys_synt"/>
</dbReference>
<keyword evidence="3" id="KW-0819">tRNA processing</keyword>
<evidence type="ECO:0000313" key="8">
    <source>
        <dbReference type="EMBL" id="SVC23941.1"/>
    </source>
</evidence>
<organism evidence="8">
    <name type="scientific">marine metagenome</name>
    <dbReference type="NCBI Taxonomy" id="408172"/>
    <lineage>
        <taxon>unclassified sequences</taxon>
        <taxon>metagenomes</taxon>
        <taxon>ecological metagenomes</taxon>
    </lineage>
</organism>
<comment type="catalytic activity">
    <reaction evidence="6">
        <text>cytidine(34) in tRNA(Ile2) + L-lysine + ATP = lysidine(34) in tRNA(Ile2) + AMP + diphosphate + H(+)</text>
        <dbReference type="Rhea" id="RHEA:43744"/>
        <dbReference type="Rhea" id="RHEA-COMP:10625"/>
        <dbReference type="Rhea" id="RHEA-COMP:10670"/>
        <dbReference type="ChEBI" id="CHEBI:15378"/>
        <dbReference type="ChEBI" id="CHEBI:30616"/>
        <dbReference type="ChEBI" id="CHEBI:32551"/>
        <dbReference type="ChEBI" id="CHEBI:33019"/>
        <dbReference type="ChEBI" id="CHEBI:82748"/>
        <dbReference type="ChEBI" id="CHEBI:83665"/>
        <dbReference type="ChEBI" id="CHEBI:456215"/>
        <dbReference type="EC" id="6.3.4.19"/>
    </reaction>
</comment>
<keyword evidence="2" id="KW-0436">Ligase</keyword>
<evidence type="ECO:0000256" key="3">
    <source>
        <dbReference type="ARBA" id="ARBA00022694"/>
    </source>
</evidence>
<dbReference type="InterPro" id="IPR011063">
    <property type="entry name" value="TilS/TtcA_N"/>
</dbReference>
<dbReference type="EC" id="6.3.4.19" evidence="1"/>
<protein>
    <recommendedName>
        <fullName evidence="1">tRNA(Ile)-lysidine synthetase</fullName>
        <ecNumber evidence="1">6.3.4.19</ecNumber>
    </recommendedName>
</protein>
<sequence length="392" mass="43605">MASFQDRVLRLIHQDQLIPKGGRVMVALSGGADSVALTLLLHEIASAADFVFVGIAHLNHQLRRAADADERFCRELAERLSVAVEVGRVDVQAVADRERISIEQAGHRERYAWFDQVANRLGIQRIATAHTRHDQSETYLMRLIRGAGPEGLAGIRPRSGLVIRPFLHVSRQELRMYLAERRQSFREDESNQNLRITRNRVRHELIPFLEAKFSPSIVDVLARTAAIARGDAEWIDEAVRRVSAGIVTYAPDGQSAEVDVLALGSQPIALARRCARQALENVSHRALGFEHIERFLKLAAGPGSQLTEADFPGCRVEWHGSHLIVRRAVGRSRAGREMPRFSYELRIPGEVRVPEAGMAISVRRGTLKAHSKQMTGRAGTVTVAADQLSDEL</sequence>
<feature type="domain" description="tRNA(Ile)-lysidine/2-thiocytidine synthase N-terminal" evidence="7">
    <location>
        <begin position="24"/>
        <end position="204"/>
    </location>
</feature>
<proteinExistence type="inferred from homology"/>
<reference evidence="8" key="1">
    <citation type="submission" date="2018-05" db="EMBL/GenBank/DDBJ databases">
        <authorList>
            <person name="Lanie J.A."/>
            <person name="Ng W.-L."/>
            <person name="Kazmierczak K.M."/>
            <person name="Andrzejewski T.M."/>
            <person name="Davidsen T.M."/>
            <person name="Wayne K.J."/>
            <person name="Tettelin H."/>
            <person name="Glass J.I."/>
            <person name="Rusch D."/>
            <person name="Podicherti R."/>
            <person name="Tsui H.-C.T."/>
            <person name="Winkler M.E."/>
        </authorList>
    </citation>
    <scope>NUCLEOTIDE SEQUENCE</scope>
</reference>
<dbReference type="InterPro" id="IPR012795">
    <property type="entry name" value="tRNA_Ile_lys_synt_N"/>
</dbReference>
<evidence type="ECO:0000256" key="2">
    <source>
        <dbReference type="ARBA" id="ARBA00022598"/>
    </source>
</evidence>
<dbReference type="SUPFAM" id="SSF52402">
    <property type="entry name" value="Adenine nucleotide alpha hydrolases-like"/>
    <property type="match status" value="1"/>
</dbReference>
<dbReference type="PANTHER" id="PTHR43033:SF1">
    <property type="entry name" value="TRNA(ILE)-LYSIDINE SYNTHASE-RELATED"/>
    <property type="match status" value="1"/>
</dbReference>
<dbReference type="GO" id="GO:0005524">
    <property type="term" value="F:ATP binding"/>
    <property type="evidence" value="ECO:0007669"/>
    <property type="project" value="UniProtKB-KW"/>
</dbReference>
<dbReference type="PANTHER" id="PTHR43033">
    <property type="entry name" value="TRNA(ILE)-LYSIDINE SYNTHASE-RELATED"/>
    <property type="match status" value="1"/>
</dbReference>
<feature type="non-terminal residue" evidence="8">
    <location>
        <position position="392"/>
    </location>
</feature>
<gene>
    <name evidence="8" type="ORF">METZ01_LOCUS276795</name>
</gene>
<keyword evidence="5" id="KW-0067">ATP-binding</keyword>
<dbReference type="GO" id="GO:0032267">
    <property type="term" value="F:tRNA(Ile)-lysidine synthase activity"/>
    <property type="evidence" value="ECO:0007669"/>
    <property type="project" value="UniProtKB-EC"/>
</dbReference>
<dbReference type="Gene3D" id="1.20.59.20">
    <property type="match status" value="1"/>
</dbReference>
<dbReference type="Pfam" id="PF01171">
    <property type="entry name" value="ATP_bind_3"/>
    <property type="match status" value="1"/>
</dbReference>
<dbReference type="GO" id="GO:0008033">
    <property type="term" value="P:tRNA processing"/>
    <property type="evidence" value="ECO:0007669"/>
    <property type="project" value="UniProtKB-KW"/>
</dbReference>
<dbReference type="HAMAP" id="MF_01161">
    <property type="entry name" value="tRNA_Ile_lys_synt"/>
    <property type="match status" value="1"/>
</dbReference>
<evidence type="ECO:0000256" key="6">
    <source>
        <dbReference type="ARBA" id="ARBA00048539"/>
    </source>
</evidence>
<dbReference type="NCBIfam" id="TIGR02432">
    <property type="entry name" value="lysidine_TilS_N"/>
    <property type="match status" value="1"/>
</dbReference>
<evidence type="ECO:0000259" key="7">
    <source>
        <dbReference type="Pfam" id="PF01171"/>
    </source>
</evidence>
<dbReference type="CDD" id="cd01992">
    <property type="entry name" value="TilS_N"/>
    <property type="match status" value="1"/>
</dbReference>
<dbReference type="Gene3D" id="3.40.50.620">
    <property type="entry name" value="HUPs"/>
    <property type="match status" value="1"/>
</dbReference>